<protein>
    <submittedName>
        <fullName evidence="2">Uncharacterized protein</fullName>
    </submittedName>
</protein>
<dbReference type="Proteomes" id="UP000499080">
    <property type="component" value="Unassembled WGS sequence"/>
</dbReference>
<comment type="caution">
    <text evidence="2">The sequence shown here is derived from an EMBL/GenBank/DDBJ whole genome shotgun (WGS) entry which is preliminary data.</text>
</comment>
<organism evidence="2 3">
    <name type="scientific">Araneus ventricosus</name>
    <name type="common">Orbweaver spider</name>
    <name type="synonym">Epeira ventricosa</name>
    <dbReference type="NCBI Taxonomy" id="182803"/>
    <lineage>
        <taxon>Eukaryota</taxon>
        <taxon>Metazoa</taxon>
        <taxon>Ecdysozoa</taxon>
        <taxon>Arthropoda</taxon>
        <taxon>Chelicerata</taxon>
        <taxon>Arachnida</taxon>
        <taxon>Araneae</taxon>
        <taxon>Araneomorphae</taxon>
        <taxon>Entelegynae</taxon>
        <taxon>Araneoidea</taxon>
        <taxon>Araneidae</taxon>
        <taxon>Araneus</taxon>
    </lineage>
</organism>
<evidence type="ECO:0000256" key="1">
    <source>
        <dbReference type="SAM" id="Phobius"/>
    </source>
</evidence>
<reference evidence="2 3" key="1">
    <citation type="journal article" date="2019" name="Sci. Rep.">
        <title>Orb-weaving spider Araneus ventricosus genome elucidates the spidroin gene catalogue.</title>
        <authorList>
            <person name="Kono N."/>
            <person name="Nakamura H."/>
            <person name="Ohtoshi R."/>
            <person name="Moran D.A.P."/>
            <person name="Shinohara A."/>
            <person name="Yoshida Y."/>
            <person name="Fujiwara M."/>
            <person name="Mori M."/>
            <person name="Tomita M."/>
            <person name="Arakawa K."/>
        </authorList>
    </citation>
    <scope>NUCLEOTIDE SEQUENCE [LARGE SCALE GENOMIC DNA]</scope>
</reference>
<accession>A0A4Y2BHS2</accession>
<dbReference type="AlphaFoldDB" id="A0A4Y2BHS2"/>
<sequence length="94" mass="10634">MKDFGEDRPEIPPTGLDIGTSYDTMLNIHSGIRRVTLPDEFPARPTSMLKNELIRMNSKIEKKETYSLVLLCCAYFLYGSSLGLYGPLYPEQVS</sequence>
<keyword evidence="1" id="KW-1133">Transmembrane helix</keyword>
<keyword evidence="3" id="KW-1185">Reference proteome</keyword>
<dbReference type="EMBL" id="BGPR01000076">
    <property type="protein sequence ID" value="GBL91109.1"/>
    <property type="molecule type" value="Genomic_DNA"/>
</dbReference>
<proteinExistence type="predicted"/>
<dbReference type="OrthoDB" id="6436860at2759"/>
<keyword evidence="1" id="KW-0472">Membrane</keyword>
<feature type="transmembrane region" description="Helical" evidence="1">
    <location>
        <begin position="65"/>
        <end position="85"/>
    </location>
</feature>
<evidence type="ECO:0000313" key="3">
    <source>
        <dbReference type="Proteomes" id="UP000499080"/>
    </source>
</evidence>
<name>A0A4Y2BHS2_ARAVE</name>
<keyword evidence="1" id="KW-0812">Transmembrane</keyword>
<gene>
    <name evidence="2" type="ORF">AVEN_184474_1</name>
</gene>
<evidence type="ECO:0000313" key="2">
    <source>
        <dbReference type="EMBL" id="GBL91109.1"/>
    </source>
</evidence>